<name>A0A448ZJP7_9STRA</name>
<dbReference type="Pfam" id="PF00685">
    <property type="entry name" value="Sulfotransfer_1"/>
    <property type="match status" value="1"/>
</dbReference>
<protein>
    <recommendedName>
        <fullName evidence="3">Sulfotransferase domain-containing protein</fullName>
    </recommendedName>
</protein>
<dbReference type="AlphaFoldDB" id="A0A448ZJP7"/>
<dbReference type="EMBL" id="CAACVS010000428">
    <property type="protein sequence ID" value="VEU42264.1"/>
    <property type="molecule type" value="Genomic_DNA"/>
</dbReference>
<reference evidence="4 5" key="1">
    <citation type="submission" date="2019-01" db="EMBL/GenBank/DDBJ databases">
        <authorList>
            <person name="Ferrante I. M."/>
        </authorList>
    </citation>
    <scope>NUCLEOTIDE SEQUENCE [LARGE SCALE GENOMIC DNA]</scope>
    <source>
        <strain evidence="4 5">B856</strain>
    </source>
</reference>
<keyword evidence="5" id="KW-1185">Reference proteome</keyword>
<accession>A0A448ZJP7</accession>
<gene>
    <name evidence="4" type="ORF">PSNMU_V1.4_AUG-EV-PASAV3_0092250</name>
</gene>
<dbReference type="InterPro" id="IPR027417">
    <property type="entry name" value="P-loop_NTPase"/>
</dbReference>
<comment type="similarity">
    <text evidence="1">Belongs to the sulfotransferase 1 family.</text>
</comment>
<evidence type="ECO:0000256" key="2">
    <source>
        <dbReference type="ARBA" id="ARBA00022679"/>
    </source>
</evidence>
<evidence type="ECO:0000259" key="3">
    <source>
        <dbReference type="Pfam" id="PF00685"/>
    </source>
</evidence>
<evidence type="ECO:0000313" key="4">
    <source>
        <dbReference type="EMBL" id="VEU42264.1"/>
    </source>
</evidence>
<dbReference type="GO" id="GO:0008146">
    <property type="term" value="F:sulfotransferase activity"/>
    <property type="evidence" value="ECO:0007669"/>
    <property type="project" value="InterPro"/>
</dbReference>
<evidence type="ECO:0000313" key="5">
    <source>
        <dbReference type="Proteomes" id="UP000291116"/>
    </source>
</evidence>
<dbReference type="Gene3D" id="3.40.50.300">
    <property type="entry name" value="P-loop containing nucleotide triphosphate hydrolases"/>
    <property type="match status" value="1"/>
</dbReference>
<dbReference type="InterPro" id="IPR000863">
    <property type="entry name" value="Sulfotransferase_dom"/>
</dbReference>
<sequence length="340" mass="38779">MEGPEANHGGRPKTPQEFLGCVPIGHPDSMMSVESVRKAVEEFRTKPTDVIVATFPKTGTTLVTWICHLLRTGACPKKSLGFETLYEVVPWPTLSWDIGYDPNVQGSEFNPRVFKSHLRMASIYPSCKYVVTIRDPAKTALSFYNFFIAKKVPFLVSPEDGKLLMDVSTFLLDTPFVKGNHPKRASIWDYYSEYHALMECPSVLMIIYEDFVQEMSSQTRILAKFMDIPEMNKDDADNENLIARTVSMSSKEYMAQHMSKFDEPYERAKSLRRAADISQLAPGAKIAVKKHVQKFDERANSFLEDQWKATMGTLGYDDYDSFCSTVRTRNKRLFGNRNIQ</sequence>
<dbReference type="PANTHER" id="PTHR11783">
    <property type="entry name" value="SULFOTRANSFERASE SULT"/>
    <property type="match status" value="1"/>
</dbReference>
<keyword evidence="2" id="KW-0808">Transferase</keyword>
<dbReference type="Proteomes" id="UP000291116">
    <property type="component" value="Unassembled WGS sequence"/>
</dbReference>
<evidence type="ECO:0000256" key="1">
    <source>
        <dbReference type="ARBA" id="ARBA00005771"/>
    </source>
</evidence>
<proteinExistence type="inferred from homology"/>
<dbReference type="OrthoDB" id="40166at2759"/>
<dbReference type="SUPFAM" id="SSF52540">
    <property type="entry name" value="P-loop containing nucleoside triphosphate hydrolases"/>
    <property type="match status" value="1"/>
</dbReference>
<feature type="domain" description="Sulfotransferase" evidence="3">
    <location>
        <begin position="47"/>
        <end position="258"/>
    </location>
</feature>
<organism evidence="4 5">
    <name type="scientific">Pseudo-nitzschia multistriata</name>
    <dbReference type="NCBI Taxonomy" id="183589"/>
    <lineage>
        <taxon>Eukaryota</taxon>
        <taxon>Sar</taxon>
        <taxon>Stramenopiles</taxon>
        <taxon>Ochrophyta</taxon>
        <taxon>Bacillariophyta</taxon>
        <taxon>Bacillariophyceae</taxon>
        <taxon>Bacillariophycidae</taxon>
        <taxon>Bacillariales</taxon>
        <taxon>Bacillariaceae</taxon>
        <taxon>Pseudo-nitzschia</taxon>
    </lineage>
</organism>